<sequence>FYFSPPGKRLPPSLFLLPPHPEEISGSRPTLSLTCLARGFFPENIDIRWQKNQELLPENPGSASFPTGS</sequence>
<dbReference type="Gene3D" id="2.60.40.10">
    <property type="entry name" value="Immunoglobulins"/>
    <property type="match status" value="1"/>
</dbReference>
<dbReference type="InterPro" id="IPR036179">
    <property type="entry name" value="Ig-like_dom_sf"/>
</dbReference>
<reference evidence="2 3" key="1">
    <citation type="submission" date="2019-09" db="EMBL/GenBank/DDBJ databases">
        <title>Bird 10,000 Genomes (B10K) Project - Family phase.</title>
        <authorList>
            <person name="Zhang G."/>
        </authorList>
    </citation>
    <scope>NUCLEOTIDE SEQUENCE [LARGE SCALE GENOMIC DNA]</scope>
    <source>
        <strain evidence="2">B10K-DU-011-42</strain>
        <tissue evidence="2">Muscle</tissue>
    </source>
</reference>
<organism evidence="2 3">
    <name type="scientific">Anthoscopus minutus</name>
    <name type="common">Southern penduline-tit</name>
    <dbReference type="NCBI Taxonomy" id="156561"/>
    <lineage>
        <taxon>Eukaryota</taxon>
        <taxon>Metazoa</taxon>
        <taxon>Chordata</taxon>
        <taxon>Craniata</taxon>
        <taxon>Vertebrata</taxon>
        <taxon>Euteleostomi</taxon>
        <taxon>Archelosauria</taxon>
        <taxon>Archosauria</taxon>
        <taxon>Dinosauria</taxon>
        <taxon>Saurischia</taxon>
        <taxon>Theropoda</taxon>
        <taxon>Coelurosauria</taxon>
        <taxon>Aves</taxon>
        <taxon>Neognathae</taxon>
        <taxon>Neoaves</taxon>
        <taxon>Telluraves</taxon>
        <taxon>Australaves</taxon>
        <taxon>Passeriformes</taxon>
        <taxon>Paridae</taxon>
        <taxon>Anthoscopus</taxon>
    </lineage>
</organism>
<dbReference type="PROSITE" id="PS50835">
    <property type="entry name" value="IG_LIKE"/>
    <property type="match status" value="1"/>
</dbReference>
<accession>A0A7L2ESD2</accession>
<feature type="non-terminal residue" evidence="2">
    <location>
        <position position="1"/>
    </location>
</feature>
<evidence type="ECO:0000313" key="3">
    <source>
        <dbReference type="Proteomes" id="UP000554720"/>
    </source>
</evidence>
<dbReference type="InterPro" id="IPR013783">
    <property type="entry name" value="Ig-like_fold"/>
</dbReference>
<feature type="non-terminal residue" evidence="2">
    <location>
        <position position="69"/>
    </location>
</feature>
<proteinExistence type="predicted"/>
<dbReference type="EMBL" id="VWYI01053867">
    <property type="protein sequence ID" value="NXQ64935.1"/>
    <property type="molecule type" value="Genomic_DNA"/>
</dbReference>
<dbReference type="Proteomes" id="UP000554720">
    <property type="component" value="Unassembled WGS sequence"/>
</dbReference>
<dbReference type="Pfam" id="PF07654">
    <property type="entry name" value="C1-set"/>
    <property type="match status" value="1"/>
</dbReference>
<comment type="caution">
    <text evidence="2">The sequence shown here is derived from an EMBL/GenBank/DDBJ whole genome shotgun (WGS) entry which is preliminary data.</text>
</comment>
<dbReference type="SUPFAM" id="SSF48726">
    <property type="entry name" value="Immunoglobulin"/>
    <property type="match status" value="1"/>
</dbReference>
<gene>
    <name evidence="2" type="primary">Ighe</name>
    <name evidence="2" type="ORF">ANTMIN_R15349</name>
</gene>
<keyword evidence="3" id="KW-1185">Reference proteome</keyword>
<dbReference type="InterPro" id="IPR007110">
    <property type="entry name" value="Ig-like_dom"/>
</dbReference>
<evidence type="ECO:0000313" key="2">
    <source>
        <dbReference type="EMBL" id="NXQ64935.1"/>
    </source>
</evidence>
<protein>
    <submittedName>
        <fullName evidence="2">IGHE protein</fullName>
    </submittedName>
</protein>
<dbReference type="InterPro" id="IPR003597">
    <property type="entry name" value="Ig_C1-set"/>
</dbReference>
<dbReference type="OrthoDB" id="8694217at2759"/>
<feature type="domain" description="Ig-like" evidence="1">
    <location>
        <begin position="12"/>
        <end position="69"/>
    </location>
</feature>
<dbReference type="AlphaFoldDB" id="A0A7L2ESD2"/>
<name>A0A7L2ESD2_ANTMN</name>
<evidence type="ECO:0000259" key="1">
    <source>
        <dbReference type="PROSITE" id="PS50835"/>
    </source>
</evidence>